<evidence type="ECO:0000313" key="2">
    <source>
        <dbReference type="Proteomes" id="UP000237056"/>
    </source>
</evidence>
<evidence type="ECO:0008006" key="3">
    <source>
        <dbReference type="Google" id="ProtNLM"/>
    </source>
</evidence>
<dbReference type="AlphaFoldDB" id="A0A2S4N4E3"/>
<dbReference type="OrthoDB" id="1335973at2"/>
<dbReference type="PROSITE" id="PS51257">
    <property type="entry name" value="PROKAR_LIPOPROTEIN"/>
    <property type="match status" value="1"/>
</dbReference>
<organism evidence="1 2">
    <name type="scientific">Flavobacterium croceum DSM 17960</name>
    <dbReference type="NCBI Taxonomy" id="1121886"/>
    <lineage>
        <taxon>Bacteria</taxon>
        <taxon>Pseudomonadati</taxon>
        <taxon>Bacteroidota</taxon>
        <taxon>Flavobacteriia</taxon>
        <taxon>Flavobacteriales</taxon>
        <taxon>Flavobacteriaceae</taxon>
        <taxon>Flavobacterium</taxon>
    </lineage>
</organism>
<accession>A0A2S4N4E3</accession>
<gene>
    <name evidence="1" type="ORF">Q361_1551</name>
</gene>
<comment type="caution">
    <text evidence="1">The sequence shown here is derived from an EMBL/GenBank/DDBJ whole genome shotgun (WGS) entry which is preliminary data.</text>
</comment>
<evidence type="ECO:0000313" key="1">
    <source>
        <dbReference type="EMBL" id="POS00577.1"/>
    </source>
</evidence>
<protein>
    <recommendedName>
        <fullName evidence="3">Lipoprotein</fullName>
    </recommendedName>
</protein>
<dbReference type="EMBL" id="PQNY01000055">
    <property type="protein sequence ID" value="POS00577.1"/>
    <property type="molecule type" value="Genomic_DNA"/>
</dbReference>
<reference evidence="1 2" key="1">
    <citation type="submission" date="2018-01" db="EMBL/GenBank/DDBJ databases">
        <title>Genomic Encyclopedia of Type Strains, Phase I: the one thousand microbial genomes (KMG-I) project.</title>
        <authorList>
            <person name="Goeker M."/>
        </authorList>
    </citation>
    <scope>NUCLEOTIDE SEQUENCE [LARGE SCALE GENOMIC DNA]</scope>
    <source>
        <strain evidence="1 2">DSM 17960</strain>
    </source>
</reference>
<sequence length="197" mass="22980">MKKIERNALIVLSLIFLTSCSHYIINEAGYTRPPKNYKFSYKKNSAKLTNNEVLDTTVVYYLHNSNYYRNSSEYKNSDHYIRFYSDGRFKLQGTKEIPKTEDVNNINKGIIGYYKLKGRVIKLQIYGDINGGSDQLEFGLIDEKGDLILLNENPRTDFCIGYSEDAIKRKIAKSSFFNPKRYEKLKIDGMTYETPNW</sequence>
<name>A0A2S4N4E3_9FLAO</name>
<dbReference type="RefSeq" id="WP_103727201.1">
    <property type="nucleotide sequence ID" value="NZ_PQNY01000055.1"/>
</dbReference>
<proteinExistence type="predicted"/>
<keyword evidence="2" id="KW-1185">Reference proteome</keyword>
<dbReference type="Proteomes" id="UP000237056">
    <property type="component" value="Unassembled WGS sequence"/>
</dbReference>